<reference evidence="14" key="1">
    <citation type="submission" date="2024-01" db="EMBL/GenBank/DDBJ databases">
        <authorList>
            <person name="Webb A."/>
        </authorList>
    </citation>
    <scope>NUCLEOTIDE SEQUENCE</scope>
    <source>
        <strain evidence="14">Pm1</strain>
    </source>
</reference>
<evidence type="ECO:0000256" key="4">
    <source>
        <dbReference type="ARBA" id="ARBA00022679"/>
    </source>
</evidence>
<keyword evidence="9 13" id="KW-0472">Membrane</keyword>
<dbReference type="EMBL" id="CAKLBY020000097">
    <property type="protein sequence ID" value="CAK7926107.1"/>
    <property type="molecule type" value="Genomic_DNA"/>
</dbReference>
<evidence type="ECO:0000256" key="8">
    <source>
        <dbReference type="ARBA" id="ARBA00023034"/>
    </source>
</evidence>
<evidence type="ECO:0000256" key="6">
    <source>
        <dbReference type="ARBA" id="ARBA00022968"/>
    </source>
</evidence>
<dbReference type="SUPFAM" id="SSF53448">
    <property type="entry name" value="Nucleotide-diphospho-sugar transferases"/>
    <property type="match status" value="1"/>
</dbReference>
<keyword evidence="7 13" id="KW-1133">Transmembrane helix</keyword>
<evidence type="ECO:0000256" key="7">
    <source>
        <dbReference type="ARBA" id="ARBA00022989"/>
    </source>
</evidence>
<dbReference type="PANTHER" id="PTHR31646:SF1">
    <property type="entry name" value="ALPHA-1,2-MANNOSYLTRANSFERASE MNN2"/>
    <property type="match status" value="1"/>
</dbReference>
<evidence type="ECO:0000256" key="12">
    <source>
        <dbReference type="SAM" id="MobiDB-lite"/>
    </source>
</evidence>
<dbReference type="InterPro" id="IPR029044">
    <property type="entry name" value="Nucleotide-diphossugar_trans"/>
</dbReference>
<feature type="region of interest" description="Disordered" evidence="12">
    <location>
        <begin position="110"/>
        <end position="146"/>
    </location>
</feature>
<comment type="subcellular location">
    <subcellularLocation>
        <location evidence="10">Endomembrane system</location>
        <topology evidence="10">Single-pass membrane protein</topology>
    </subcellularLocation>
    <subcellularLocation>
        <location evidence="1">Golgi apparatus membrane</location>
    </subcellularLocation>
    <subcellularLocation>
        <location evidence="2">Membrane</location>
        <topology evidence="2">Single-pass type II membrane protein</topology>
    </subcellularLocation>
</comment>
<evidence type="ECO:0008006" key="16">
    <source>
        <dbReference type="Google" id="ProtNLM"/>
    </source>
</evidence>
<keyword evidence="6" id="KW-0735">Signal-anchor</keyword>
<evidence type="ECO:0000256" key="5">
    <source>
        <dbReference type="ARBA" id="ARBA00022692"/>
    </source>
</evidence>
<dbReference type="GO" id="GO:0046354">
    <property type="term" value="P:mannan biosynthetic process"/>
    <property type="evidence" value="ECO:0007669"/>
    <property type="project" value="TreeGrafter"/>
</dbReference>
<dbReference type="AlphaFoldDB" id="A0AAV1TY18"/>
<dbReference type="InterPro" id="IPR022751">
    <property type="entry name" value="Alpha_mannosyltransferase"/>
</dbReference>
<keyword evidence="5 13" id="KW-0812">Transmembrane</keyword>
<dbReference type="GO" id="GO:0000139">
    <property type="term" value="C:Golgi membrane"/>
    <property type="evidence" value="ECO:0007669"/>
    <property type="project" value="UniProtKB-SubCell"/>
</dbReference>
<feature type="coiled-coil region" evidence="11">
    <location>
        <begin position="290"/>
        <end position="324"/>
    </location>
</feature>
<accession>A0AAV1TY18</accession>
<feature type="region of interest" description="Disordered" evidence="12">
    <location>
        <begin position="1"/>
        <end position="31"/>
    </location>
</feature>
<evidence type="ECO:0000256" key="10">
    <source>
        <dbReference type="ARBA" id="ARBA00037847"/>
    </source>
</evidence>
<organism evidence="14 15">
    <name type="scientific">Peronospora matthiolae</name>
    <dbReference type="NCBI Taxonomy" id="2874970"/>
    <lineage>
        <taxon>Eukaryota</taxon>
        <taxon>Sar</taxon>
        <taxon>Stramenopiles</taxon>
        <taxon>Oomycota</taxon>
        <taxon>Peronosporomycetes</taxon>
        <taxon>Peronosporales</taxon>
        <taxon>Peronosporaceae</taxon>
        <taxon>Peronospora</taxon>
    </lineage>
</organism>
<comment type="similarity">
    <text evidence="3">Belongs to the MNN1/MNT family.</text>
</comment>
<sequence length="822" mass="91796">MQRPSSRAPPSHAPIGRFATKSTRTSSTSASHGRWRTRGWLLFYVVLGLYAAAMLCSFLTSPWSEAPLVLNLREMKENEAPAQPLHLFHQNGPMAGSVSVAPIAENVDELEGGTGSNELVPEQNERSGKVLTTRETEKDVGASSNSLEEALGSRGMTDLSASAAPSVLAPTAPFVSLNSVGVQVYGTLNAWSIPPRQNDESMLLNKNEEADKEAWKVEDFVGNEATETPKMSLPIDESRPSVRRSQEFTDALNLVYSLELSAAGPGTGAKNAALVTGLRDGVSDRDLWKIEDYEHQISRLEGIKREANEESERLKELVSATDELILEERYSLEDVRAANTVDLRFHEPRRIRNNLKCIGWRQTGQCSPYGKREPSSDSECKRLVHAGVSGYCEVMDEDTGESFRVMQLNCSSLLDRVVFSCADATDFANFGLMAQNVYENALAQNTSDPPKLLGNSGTGDGIVIVVYPKLVASVFASVSVLRSYNCTLPIELWISQSEVTRTPSMGAALKVLQQQFLDVSVETIVDPTIMKFSTKIYAMQHSKFENVLFLDADSVPVRDPTFLFRSQEYRKHGAIFWPDFWHPDNTVFGIHRESLLWELVDLPFVDMFEQESGQILINRKRAALALEVLMFFASHLPNYFNRLLLAHGDKDLFRLAWMKAHASFYMMPFPPASAGPVWGTNSEIFCGMTMVQFDVDGDVLFLHRNAKKLGSTADHHDSPFWTHLQTFKWERPLAVDDDEDTVTTSNRTAVQRLRSHEDMKQMYRIAIVGTDNHFEGLEACYGATVDTKENFELTKFEDLPFANLEQELINYAHGAQLLMGQT</sequence>
<gene>
    <name evidence="14" type="ORF">PM001_LOCUS11257</name>
</gene>
<evidence type="ECO:0000313" key="14">
    <source>
        <dbReference type="EMBL" id="CAK7926107.1"/>
    </source>
</evidence>
<evidence type="ECO:0000313" key="15">
    <source>
        <dbReference type="Proteomes" id="UP001162060"/>
    </source>
</evidence>
<evidence type="ECO:0000256" key="11">
    <source>
        <dbReference type="SAM" id="Coils"/>
    </source>
</evidence>
<evidence type="ECO:0000256" key="1">
    <source>
        <dbReference type="ARBA" id="ARBA00004394"/>
    </source>
</evidence>
<evidence type="ECO:0000256" key="3">
    <source>
        <dbReference type="ARBA" id="ARBA00009105"/>
    </source>
</evidence>
<dbReference type="Pfam" id="PF11051">
    <property type="entry name" value="Mannosyl_trans3"/>
    <property type="match status" value="1"/>
</dbReference>
<keyword evidence="8" id="KW-0333">Golgi apparatus</keyword>
<evidence type="ECO:0000256" key="9">
    <source>
        <dbReference type="ARBA" id="ARBA00023136"/>
    </source>
</evidence>
<feature type="compositionally biased region" description="Basic and acidic residues" evidence="12">
    <location>
        <begin position="123"/>
        <end position="140"/>
    </location>
</feature>
<proteinExistence type="inferred from homology"/>
<feature type="transmembrane region" description="Helical" evidence="13">
    <location>
        <begin position="41"/>
        <end position="63"/>
    </location>
</feature>
<keyword evidence="11" id="KW-0175">Coiled coil</keyword>
<evidence type="ECO:0000256" key="2">
    <source>
        <dbReference type="ARBA" id="ARBA00004606"/>
    </source>
</evidence>
<keyword evidence="4" id="KW-0808">Transferase</keyword>
<comment type="caution">
    <text evidence="14">The sequence shown here is derived from an EMBL/GenBank/DDBJ whole genome shotgun (WGS) entry which is preliminary data.</text>
</comment>
<dbReference type="GO" id="GO:0000026">
    <property type="term" value="F:alpha-1,2-mannosyltransferase activity"/>
    <property type="evidence" value="ECO:0007669"/>
    <property type="project" value="TreeGrafter"/>
</dbReference>
<evidence type="ECO:0000256" key="13">
    <source>
        <dbReference type="SAM" id="Phobius"/>
    </source>
</evidence>
<dbReference type="Proteomes" id="UP001162060">
    <property type="component" value="Unassembled WGS sequence"/>
</dbReference>
<protein>
    <recommendedName>
        <fullName evidence="16">Alpha-1,3-mannosyltransferase</fullName>
    </recommendedName>
</protein>
<name>A0AAV1TY18_9STRA</name>
<dbReference type="PANTHER" id="PTHR31646">
    <property type="entry name" value="ALPHA-1,2-MANNOSYLTRANSFERASE MNN2"/>
    <property type="match status" value="1"/>
</dbReference>